<dbReference type="RefSeq" id="WP_203964583.1">
    <property type="nucleotide sequence ID" value="NZ_AP023355.1"/>
</dbReference>
<feature type="region of interest" description="Disordered" evidence="1">
    <location>
        <begin position="166"/>
        <end position="193"/>
    </location>
</feature>
<dbReference type="PRINTS" id="PR00111">
    <property type="entry name" value="ABHYDROLASE"/>
</dbReference>
<dbReference type="PANTHER" id="PTHR43798">
    <property type="entry name" value="MONOACYLGLYCEROL LIPASE"/>
    <property type="match status" value="1"/>
</dbReference>
<dbReference type="GO" id="GO:0016020">
    <property type="term" value="C:membrane"/>
    <property type="evidence" value="ECO:0007669"/>
    <property type="project" value="TreeGrafter"/>
</dbReference>
<keyword evidence="4" id="KW-1185">Reference proteome</keyword>
<dbReference type="Proteomes" id="UP000611640">
    <property type="component" value="Chromosome"/>
</dbReference>
<dbReference type="Gene3D" id="3.40.50.1820">
    <property type="entry name" value="alpha/beta hydrolase"/>
    <property type="match status" value="1"/>
</dbReference>
<dbReference type="AlphaFoldDB" id="A0A7R7I0I6"/>
<dbReference type="PRINTS" id="PR00412">
    <property type="entry name" value="EPOXHYDRLASE"/>
</dbReference>
<dbReference type="InterPro" id="IPR050266">
    <property type="entry name" value="AB_hydrolase_sf"/>
</dbReference>
<proteinExistence type="predicted"/>
<reference evidence="3 4" key="1">
    <citation type="submission" date="2020-08" db="EMBL/GenBank/DDBJ databases">
        <title>Whole genome shotgun sequence of Actinocatenispora thailandica NBRC 105041.</title>
        <authorList>
            <person name="Komaki H."/>
            <person name="Tamura T."/>
        </authorList>
    </citation>
    <scope>NUCLEOTIDE SEQUENCE [LARGE SCALE GENOMIC DNA]</scope>
    <source>
        <strain evidence="3 4">NBRC 105041</strain>
    </source>
</reference>
<dbReference type="EMBL" id="AP023355">
    <property type="protein sequence ID" value="BCJ38569.1"/>
    <property type="molecule type" value="Genomic_DNA"/>
</dbReference>
<dbReference type="KEGG" id="atl:Athai_60720"/>
<dbReference type="SUPFAM" id="SSF53474">
    <property type="entry name" value="alpha/beta-Hydrolases"/>
    <property type="match status" value="1"/>
</dbReference>
<dbReference type="InterPro" id="IPR029058">
    <property type="entry name" value="AB_hydrolase_fold"/>
</dbReference>
<sequence length="308" mass="32918">MPLTASNSLPDPPAAAFDALVGGGVARRELDRGGRFLRWLEAGSAAPAVVFETGIGSPSTTWAVVFAALAPDHRVLAYDRAGYGASDPAAVSLDGQLADLIAVAESAGPEPCVLVGHSWGGLLVQLAAWRRPDLVAGLVLVDPSHESLWLRPPEPAAVREWARYSDPAAPPRADPRSADVSSSAEELDREVARGASDDPAVRALLLDAGRWYLATDEQLRMHLDEFPMVLHHLDELADRRRTAVWPKVPVVTLTATKGRPPLYVPPVLAAQEQLAAVAGGRHVVVPDSGHHIHVDRPDLVIRSIRDVC</sequence>
<evidence type="ECO:0000313" key="4">
    <source>
        <dbReference type="Proteomes" id="UP000611640"/>
    </source>
</evidence>
<accession>A0A7R7I0I6</accession>
<dbReference type="InterPro" id="IPR000073">
    <property type="entry name" value="AB_hydrolase_1"/>
</dbReference>
<gene>
    <name evidence="3" type="ORF">Athai_60720</name>
</gene>
<protein>
    <recommendedName>
        <fullName evidence="2">AB hydrolase-1 domain-containing protein</fullName>
    </recommendedName>
</protein>
<dbReference type="InterPro" id="IPR000639">
    <property type="entry name" value="Epox_hydrolase-like"/>
</dbReference>
<dbReference type="Pfam" id="PF12697">
    <property type="entry name" value="Abhydrolase_6"/>
    <property type="match status" value="1"/>
</dbReference>
<evidence type="ECO:0000259" key="2">
    <source>
        <dbReference type="Pfam" id="PF12697"/>
    </source>
</evidence>
<name>A0A7R7I0I6_9ACTN</name>
<evidence type="ECO:0000313" key="3">
    <source>
        <dbReference type="EMBL" id="BCJ38569.1"/>
    </source>
</evidence>
<evidence type="ECO:0000256" key="1">
    <source>
        <dbReference type="SAM" id="MobiDB-lite"/>
    </source>
</evidence>
<dbReference type="GO" id="GO:0003824">
    <property type="term" value="F:catalytic activity"/>
    <property type="evidence" value="ECO:0007669"/>
    <property type="project" value="InterPro"/>
</dbReference>
<feature type="domain" description="AB hydrolase-1" evidence="2">
    <location>
        <begin position="50"/>
        <end position="301"/>
    </location>
</feature>
<dbReference type="PANTHER" id="PTHR43798:SF33">
    <property type="entry name" value="HYDROLASE, PUTATIVE (AFU_ORTHOLOGUE AFUA_2G14860)-RELATED"/>
    <property type="match status" value="1"/>
</dbReference>
<organism evidence="3 4">
    <name type="scientific">Actinocatenispora thailandica</name>
    <dbReference type="NCBI Taxonomy" id="227318"/>
    <lineage>
        <taxon>Bacteria</taxon>
        <taxon>Bacillati</taxon>
        <taxon>Actinomycetota</taxon>
        <taxon>Actinomycetes</taxon>
        <taxon>Micromonosporales</taxon>
        <taxon>Micromonosporaceae</taxon>
        <taxon>Actinocatenispora</taxon>
    </lineage>
</organism>